<evidence type="ECO:0000256" key="10">
    <source>
        <dbReference type="ARBA" id="ARBA00023304"/>
    </source>
</evidence>
<dbReference type="InterPro" id="IPR002034">
    <property type="entry name" value="AIPM/Hcit_synth_CS"/>
</dbReference>
<dbReference type="CDD" id="cd07940">
    <property type="entry name" value="DRE_TIM_IPMS"/>
    <property type="match status" value="1"/>
</dbReference>
<keyword evidence="5 11" id="KW-0432">Leucine biosynthesis</keyword>
<dbReference type="SMART" id="SM00917">
    <property type="entry name" value="LeuA_dimer"/>
    <property type="match status" value="1"/>
</dbReference>
<keyword evidence="11" id="KW-0963">Cytoplasm</keyword>
<dbReference type="EMBL" id="FXTM01000031">
    <property type="protein sequence ID" value="SMO77866.1"/>
    <property type="molecule type" value="Genomic_DNA"/>
</dbReference>
<evidence type="ECO:0000259" key="12">
    <source>
        <dbReference type="PROSITE" id="PS50991"/>
    </source>
</evidence>
<name>A0A521E1N6_9BACT</name>
<dbReference type="PROSITE" id="PS50991">
    <property type="entry name" value="PYR_CT"/>
    <property type="match status" value="1"/>
</dbReference>
<keyword evidence="6 11" id="KW-0028">Amino-acid biosynthesis</keyword>
<dbReference type="InterPro" id="IPR013785">
    <property type="entry name" value="Aldolase_TIM"/>
</dbReference>
<dbReference type="PANTHER" id="PTHR10277:SF9">
    <property type="entry name" value="2-ISOPROPYLMALATE SYNTHASE 1, CHLOROPLASTIC-RELATED"/>
    <property type="match status" value="1"/>
</dbReference>
<evidence type="ECO:0000256" key="9">
    <source>
        <dbReference type="ARBA" id="ARBA00023211"/>
    </source>
</evidence>
<dbReference type="InterPro" id="IPR013709">
    <property type="entry name" value="2-isopropylmalate_synth_dimer"/>
</dbReference>
<gene>
    <name evidence="11" type="primary">leuA</name>
    <name evidence="13" type="ORF">SAMN06269117_1316</name>
</gene>
<feature type="binding site" evidence="11">
    <location>
        <position position="206"/>
    </location>
    <ligand>
        <name>Mn(2+)</name>
        <dbReference type="ChEBI" id="CHEBI:29035"/>
    </ligand>
</feature>
<comment type="subunit">
    <text evidence="11">Homodimer.</text>
</comment>
<keyword evidence="14" id="KW-1185">Reference proteome</keyword>
<evidence type="ECO:0000256" key="1">
    <source>
        <dbReference type="ARBA" id="ARBA00004689"/>
    </source>
</evidence>
<evidence type="ECO:0000256" key="3">
    <source>
        <dbReference type="ARBA" id="ARBA00012973"/>
    </source>
</evidence>
<dbReference type="Gene3D" id="1.10.238.260">
    <property type="match status" value="1"/>
</dbReference>
<dbReference type="EC" id="2.3.3.13" evidence="3 11"/>
<dbReference type="GO" id="GO:0030145">
    <property type="term" value="F:manganese ion binding"/>
    <property type="evidence" value="ECO:0007669"/>
    <property type="project" value="UniProtKB-UniRule"/>
</dbReference>
<dbReference type="PROSITE" id="PS00816">
    <property type="entry name" value="AIPM_HOMOCIT_SYNTH_2"/>
    <property type="match status" value="1"/>
</dbReference>
<comment type="catalytic activity">
    <reaction evidence="11">
        <text>3-methyl-2-oxobutanoate + acetyl-CoA + H2O = (2S)-2-isopropylmalate + CoA + H(+)</text>
        <dbReference type="Rhea" id="RHEA:21524"/>
        <dbReference type="ChEBI" id="CHEBI:1178"/>
        <dbReference type="ChEBI" id="CHEBI:11851"/>
        <dbReference type="ChEBI" id="CHEBI:15377"/>
        <dbReference type="ChEBI" id="CHEBI:15378"/>
        <dbReference type="ChEBI" id="CHEBI:57287"/>
        <dbReference type="ChEBI" id="CHEBI:57288"/>
        <dbReference type="EC" id="2.3.3.13"/>
    </reaction>
</comment>
<dbReference type="FunFam" id="1.10.238.260:FF:000001">
    <property type="entry name" value="2-isopropylmalate synthase"/>
    <property type="match status" value="1"/>
</dbReference>
<feature type="region of interest" description="Regulatory domain" evidence="11">
    <location>
        <begin position="395"/>
        <end position="514"/>
    </location>
</feature>
<dbReference type="GO" id="GO:0003985">
    <property type="term" value="F:acetyl-CoA C-acetyltransferase activity"/>
    <property type="evidence" value="ECO:0007669"/>
    <property type="project" value="UniProtKB-UniRule"/>
</dbReference>
<dbReference type="Proteomes" id="UP000317315">
    <property type="component" value="Unassembled WGS sequence"/>
</dbReference>
<dbReference type="SUPFAM" id="SSF110921">
    <property type="entry name" value="2-isopropylmalate synthase LeuA, allosteric (dimerisation) domain"/>
    <property type="match status" value="1"/>
</dbReference>
<dbReference type="Pfam" id="PF00682">
    <property type="entry name" value="HMGL-like"/>
    <property type="match status" value="1"/>
</dbReference>
<evidence type="ECO:0000256" key="2">
    <source>
        <dbReference type="ARBA" id="ARBA00009396"/>
    </source>
</evidence>
<dbReference type="FunFam" id="3.20.20.70:FF:000010">
    <property type="entry name" value="2-isopropylmalate synthase"/>
    <property type="match status" value="1"/>
</dbReference>
<keyword evidence="8 11" id="KW-0479">Metal-binding</keyword>
<keyword evidence="10 11" id="KW-0100">Branched-chain amino acid biosynthesis</keyword>
<dbReference type="GO" id="GO:0009098">
    <property type="term" value="P:L-leucine biosynthetic process"/>
    <property type="evidence" value="ECO:0007669"/>
    <property type="project" value="UniProtKB-UniRule"/>
</dbReference>
<dbReference type="GO" id="GO:0005737">
    <property type="term" value="C:cytoplasm"/>
    <property type="evidence" value="ECO:0007669"/>
    <property type="project" value="UniProtKB-UniRule"/>
</dbReference>
<dbReference type="Pfam" id="PF22617">
    <property type="entry name" value="HCS_D2"/>
    <property type="match status" value="1"/>
</dbReference>
<evidence type="ECO:0000256" key="8">
    <source>
        <dbReference type="ARBA" id="ARBA00022723"/>
    </source>
</evidence>
<keyword evidence="7 11" id="KW-0808">Transferase</keyword>
<protein>
    <recommendedName>
        <fullName evidence="4 11">2-isopropylmalate synthase</fullName>
        <ecNumber evidence="3 11">2.3.3.13</ecNumber>
    </recommendedName>
    <alternativeName>
        <fullName evidence="11">Alpha-IPM synthase</fullName>
    </alternativeName>
    <alternativeName>
        <fullName evidence="11">Alpha-isopropylmalate synthase</fullName>
    </alternativeName>
</protein>
<sequence>MKKEKLYIFDTTLRDGEQTPGVNLTVDEKVQIAKQLERLGVDVIEAGFAISSPADFEAIKRIAKEVRNSTVCSLARAREEDIRTAWEALKEGNRVRIHTFIATSDIHLKYKLKISREEALERAVWAVKFAREIMGEKAEVEFSAEDAGRTDLKYLYEVIEAVIEAGADVVNIPDTVGYAVPDEWYEKILSIRENVKNVDRAIISVHCHNDLGLATANSLMAVMAGARQVECTINGLGERAGNAALEEVVMAVKVRSDHFPVYTDIDTKQIYKTSQLVSRLTGVLISKTKPIVGDNAFAHESGIHQHGVLACPETYEIMKPEDIGLKESKIVLGKHSGRHAFRKKLEEMGVELSEEQFEEAFRKFKELASRKKEIYDVDIELLIEGLEGAGEKTYELLYNQAVSGEGVIPSATVKIGTPEGEKLGIAVGNGPVDATYRAIRNALGLGEDIQLKDFKIRALTAGTDAQAEVYVTIESNGFRVSGRGVDPDIVRASALAFLEALNRLEKRKNKKKGI</sequence>
<dbReference type="GO" id="GO:0003852">
    <property type="term" value="F:2-isopropylmalate synthase activity"/>
    <property type="evidence" value="ECO:0007669"/>
    <property type="project" value="UniProtKB-UniRule"/>
</dbReference>
<feature type="binding site" evidence="11">
    <location>
        <position position="242"/>
    </location>
    <ligand>
        <name>Mn(2+)</name>
        <dbReference type="ChEBI" id="CHEBI:29035"/>
    </ligand>
</feature>
<dbReference type="Gene3D" id="3.20.20.70">
    <property type="entry name" value="Aldolase class I"/>
    <property type="match status" value="1"/>
</dbReference>
<dbReference type="InterPro" id="IPR005671">
    <property type="entry name" value="LeuA_bact_synth"/>
</dbReference>
<evidence type="ECO:0000256" key="4">
    <source>
        <dbReference type="ARBA" id="ARBA00018198"/>
    </source>
</evidence>
<keyword evidence="9 11" id="KW-0464">Manganese</keyword>
<dbReference type="PANTHER" id="PTHR10277">
    <property type="entry name" value="HOMOCITRATE SYNTHASE-RELATED"/>
    <property type="match status" value="1"/>
</dbReference>
<dbReference type="UniPathway" id="UPA00048">
    <property type="reaction ID" value="UER00070"/>
</dbReference>
<organism evidence="13 14">
    <name type="scientific">Balnearium lithotrophicum</name>
    <dbReference type="NCBI Taxonomy" id="223788"/>
    <lineage>
        <taxon>Bacteria</taxon>
        <taxon>Pseudomonadati</taxon>
        <taxon>Aquificota</taxon>
        <taxon>Aquificia</taxon>
        <taxon>Desulfurobacteriales</taxon>
        <taxon>Desulfurobacteriaceae</taxon>
        <taxon>Balnearium</taxon>
    </lineage>
</organism>
<dbReference type="InterPro" id="IPR000891">
    <property type="entry name" value="PYR_CT"/>
</dbReference>
<accession>A0A521E1N6</accession>
<dbReference type="Pfam" id="PF08502">
    <property type="entry name" value="LeuA_dimer"/>
    <property type="match status" value="1"/>
</dbReference>
<dbReference type="NCBIfam" id="TIGR00973">
    <property type="entry name" value="leuA_bact"/>
    <property type="match status" value="1"/>
</dbReference>
<dbReference type="InterPro" id="IPR036230">
    <property type="entry name" value="LeuA_allosteric_dom_sf"/>
</dbReference>
<evidence type="ECO:0000256" key="6">
    <source>
        <dbReference type="ARBA" id="ARBA00022605"/>
    </source>
</evidence>
<comment type="cofactor">
    <cofactor evidence="11">
        <name>Mn(2+)</name>
        <dbReference type="ChEBI" id="CHEBI:29035"/>
    </cofactor>
</comment>
<comment type="function">
    <text evidence="11">Catalyzes the condensation of the acetyl group of acetyl-CoA with 3-methyl-2-oxobutanoate (2-ketoisovalerate) to form 3-carboxy-3-hydroxy-4-methylpentanoate (2-isopropylmalate).</text>
</comment>
<dbReference type="InterPro" id="IPR050073">
    <property type="entry name" value="2-IPM_HCS-like"/>
</dbReference>
<dbReference type="AlphaFoldDB" id="A0A521E1N6"/>
<dbReference type="NCBIfam" id="NF002085">
    <property type="entry name" value="PRK00915.1-2"/>
    <property type="match status" value="1"/>
</dbReference>
<feature type="binding site" evidence="11">
    <location>
        <position position="208"/>
    </location>
    <ligand>
        <name>Mn(2+)</name>
        <dbReference type="ChEBI" id="CHEBI:29035"/>
    </ligand>
</feature>
<dbReference type="SUPFAM" id="SSF51569">
    <property type="entry name" value="Aldolase"/>
    <property type="match status" value="1"/>
</dbReference>
<feature type="domain" description="Pyruvate carboxyltransferase" evidence="12">
    <location>
        <begin position="6"/>
        <end position="271"/>
    </location>
</feature>
<dbReference type="RefSeq" id="WP_142936200.1">
    <property type="nucleotide sequence ID" value="NZ_FXTM01000031.1"/>
</dbReference>
<comment type="similarity">
    <text evidence="2 11">Belongs to the alpha-IPM synthase/homocitrate synthase family. LeuA type 1 subfamily.</text>
</comment>
<evidence type="ECO:0000256" key="11">
    <source>
        <dbReference type="HAMAP-Rule" id="MF_01025"/>
    </source>
</evidence>
<proteinExistence type="inferred from homology"/>
<evidence type="ECO:0000313" key="13">
    <source>
        <dbReference type="EMBL" id="SMO77866.1"/>
    </source>
</evidence>
<dbReference type="PROSITE" id="PS00815">
    <property type="entry name" value="AIPM_HOMOCIT_SYNTH_1"/>
    <property type="match status" value="1"/>
</dbReference>
<comment type="pathway">
    <text evidence="1 11">Amino-acid biosynthesis; L-leucine biosynthesis; L-leucine from 3-methyl-2-oxobutanoate: step 1/4.</text>
</comment>
<dbReference type="InterPro" id="IPR054691">
    <property type="entry name" value="LeuA/HCS_post-cat"/>
</dbReference>
<evidence type="ECO:0000256" key="7">
    <source>
        <dbReference type="ARBA" id="ARBA00022679"/>
    </source>
</evidence>
<evidence type="ECO:0000313" key="14">
    <source>
        <dbReference type="Proteomes" id="UP000317315"/>
    </source>
</evidence>
<dbReference type="Gene3D" id="3.30.160.270">
    <property type="match status" value="1"/>
</dbReference>
<feature type="binding site" evidence="11">
    <location>
        <position position="15"/>
    </location>
    <ligand>
        <name>Mn(2+)</name>
        <dbReference type="ChEBI" id="CHEBI:29035"/>
    </ligand>
</feature>
<evidence type="ECO:0000256" key="5">
    <source>
        <dbReference type="ARBA" id="ARBA00022430"/>
    </source>
</evidence>
<dbReference type="NCBIfam" id="NF002086">
    <property type="entry name" value="PRK00915.1-3"/>
    <property type="match status" value="1"/>
</dbReference>
<dbReference type="OrthoDB" id="9804858at2"/>
<reference evidence="13 14" key="1">
    <citation type="submission" date="2017-05" db="EMBL/GenBank/DDBJ databases">
        <authorList>
            <person name="Varghese N."/>
            <person name="Submissions S."/>
        </authorList>
    </citation>
    <scope>NUCLEOTIDE SEQUENCE [LARGE SCALE GENOMIC DNA]</scope>
    <source>
        <strain evidence="13 14">DSM 16304</strain>
    </source>
</reference>
<dbReference type="HAMAP" id="MF_01025">
    <property type="entry name" value="LeuA_type1"/>
    <property type="match status" value="1"/>
</dbReference>